<keyword evidence="4" id="KW-1185">Reference proteome</keyword>
<sequence>MTARTVFTSKKQQGGTPQPPPAAAKHTRQVPDFPRRMFLLTMGSAAVTTGFQANIVADGILTERTQYRVTTPDNDENRAAADRFPGKTWYLLGGFLVSYRDTERKLAALQTAMNQRAPASYIGYSNEAIDIAALFIEIQRDVFRRKIDTVYFYGDSFGGMVAMVLGSLLTQIGLTVKLIIMGSSPSNVADTLDPGKEYISLAGQVVPYLGIVGRLGAGIWAGIANPNGQGMYRAARRGIARSFDPNNNSLILSTSQATFLQAFPRQYDGGIPTSTGIGLLYDPEDFIVDAAAARRGWEALLPRNPLFAYDIPNTGHASPEIHPDVYRTALSVMLDKLDPPPITSKPLQPIF</sequence>
<evidence type="ECO:0000256" key="2">
    <source>
        <dbReference type="SAM" id="Phobius"/>
    </source>
</evidence>
<dbReference type="RefSeq" id="WP_110484199.1">
    <property type="nucleotide sequence ID" value="NZ_QJVC01000003.1"/>
</dbReference>
<keyword evidence="2" id="KW-1133">Transmembrane helix</keyword>
<dbReference type="OrthoDB" id="4904358at2"/>
<reference evidence="3 4" key="1">
    <citation type="submission" date="2018-05" db="EMBL/GenBank/DDBJ databases">
        <title>Genetic diversity of glacier-inhabiting Cryobacterium bacteria in China and description of Cryobacterium mengkeensis sp. nov. and Arthrobacter glacialis sp. nov.</title>
        <authorList>
            <person name="Liu Q."/>
            <person name="Xin Y.-H."/>
        </authorList>
    </citation>
    <scope>NUCLEOTIDE SEQUENCE [LARGE SCALE GENOMIC DNA]</scope>
    <source>
        <strain evidence="3 4">B7</strain>
    </source>
</reference>
<feature type="transmembrane region" description="Helical" evidence="2">
    <location>
        <begin position="150"/>
        <end position="174"/>
    </location>
</feature>
<evidence type="ECO:0000313" key="4">
    <source>
        <dbReference type="Proteomes" id="UP000247980"/>
    </source>
</evidence>
<name>A0A2V5IY81_9MICC</name>
<dbReference type="SUPFAM" id="SSF53474">
    <property type="entry name" value="alpha/beta-Hydrolases"/>
    <property type="match status" value="1"/>
</dbReference>
<proteinExistence type="predicted"/>
<comment type="caution">
    <text evidence="3">The sequence shown here is derived from an EMBL/GenBank/DDBJ whole genome shotgun (WGS) entry which is preliminary data.</text>
</comment>
<evidence type="ECO:0008006" key="5">
    <source>
        <dbReference type="Google" id="ProtNLM"/>
    </source>
</evidence>
<evidence type="ECO:0000313" key="3">
    <source>
        <dbReference type="EMBL" id="PYI39294.1"/>
    </source>
</evidence>
<protein>
    <recommendedName>
        <fullName evidence="5">Alpha/beta hydrolase</fullName>
    </recommendedName>
</protein>
<accession>A0A2V5IY81</accession>
<gene>
    <name evidence="3" type="ORF">CVS30_04815</name>
</gene>
<dbReference type="EMBL" id="QJVC01000003">
    <property type="protein sequence ID" value="PYI39294.1"/>
    <property type="molecule type" value="Genomic_DNA"/>
</dbReference>
<dbReference type="Gene3D" id="3.40.50.1820">
    <property type="entry name" value="alpha/beta hydrolase"/>
    <property type="match status" value="1"/>
</dbReference>
<keyword evidence="2" id="KW-0812">Transmembrane</keyword>
<dbReference type="InterPro" id="IPR029058">
    <property type="entry name" value="AB_hydrolase_fold"/>
</dbReference>
<organism evidence="3 4">
    <name type="scientific">Arthrobacter psychrolactophilus</name>
    <dbReference type="NCBI Taxonomy" id="92442"/>
    <lineage>
        <taxon>Bacteria</taxon>
        <taxon>Bacillati</taxon>
        <taxon>Actinomycetota</taxon>
        <taxon>Actinomycetes</taxon>
        <taxon>Micrococcales</taxon>
        <taxon>Micrococcaceae</taxon>
        <taxon>Arthrobacter</taxon>
    </lineage>
</organism>
<dbReference type="Proteomes" id="UP000247980">
    <property type="component" value="Unassembled WGS sequence"/>
</dbReference>
<keyword evidence="2" id="KW-0472">Membrane</keyword>
<evidence type="ECO:0000256" key="1">
    <source>
        <dbReference type="SAM" id="MobiDB-lite"/>
    </source>
</evidence>
<feature type="region of interest" description="Disordered" evidence="1">
    <location>
        <begin position="1"/>
        <end position="28"/>
    </location>
</feature>
<dbReference type="AlphaFoldDB" id="A0A2V5IY81"/>